<dbReference type="PANTHER" id="PTHR38826">
    <property type="entry name" value="RIBONUCLEASE VAPC13"/>
    <property type="match status" value="1"/>
</dbReference>
<dbReference type="EMBL" id="MFDE01000033">
    <property type="protein sequence ID" value="OGE37941.1"/>
    <property type="molecule type" value="Genomic_DNA"/>
</dbReference>
<dbReference type="AlphaFoldDB" id="A0A1F5KBE6"/>
<comment type="caution">
    <text evidence="2">The sequence shown here is derived from an EMBL/GenBank/DDBJ whole genome shotgun (WGS) entry which is preliminary data.</text>
</comment>
<evidence type="ECO:0000259" key="1">
    <source>
        <dbReference type="Pfam" id="PF01850"/>
    </source>
</evidence>
<dbReference type="InterPro" id="IPR052106">
    <property type="entry name" value="PINc/VapC_TA"/>
</dbReference>
<dbReference type="Pfam" id="PF01850">
    <property type="entry name" value="PIN"/>
    <property type="match status" value="1"/>
</dbReference>
<accession>A0A1F5KBE6</accession>
<reference evidence="2 3" key="1">
    <citation type="journal article" date="2016" name="Nat. Commun.">
        <title>Thousands of microbial genomes shed light on interconnected biogeochemical processes in an aquifer system.</title>
        <authorList>
            <person name="Anantharaman K."/>
            <person name="Brown C.T."/>
            <person name="Hug L.A."/>
            <person name="Sharon I."/>
            <person name="Castelle C.J."/>
            <person name="Probst A.J."/>
            <person name="Thomas B.C."/>
            <person name="Singh A."/>
            <person name="Wilkins M.J."/>
            <person name="Karaoz U."/>
            <person name="Brodie E.L."/>
            <person name="Williams K.H."/>
            <person name="Hubbard S.S."/>
            <person name="Banfield J.F."/>
        </authorList>
    </citation>
    <scope>NUCLEOTIDE SEQUENCE [LARGE SCALE GENOMIC DNA]</scope>
</reference>
<sequence length="130" mass="15523">MMKLLDTNIVIRFLLEDSPKQFLLAKKLLNNNNEYLVLTDVTFAEIIWLLTSFYHLSKERVVEKLFGILNLRSIKSNRNVLIRALYFYRNFNIDYIDAYHAAYSEEENLEGVYSFDEDLDKIKSIKRFKL</sequence>
<feature type="domain" description="PIN" evidence="1">
    <location>
        <begin position="4"/>
        <end position="123"/>
    </location>
</feature>
<evidence type="ECO:0000313" key="2">
    <source>
        <dbReference type="EMBL" id="OGE37941.1"/>
    </source>
</evidence>
<dbReference type="InterPro" id="IPR029060">
    <property type="entry name" value="PIN-like_dom_sf"/>
</dbReference>
<dbReference type="Gene3D" id="3.40.50.1010">
    <property type="entry name" value="5'-nuclease"/>
    <property type="match status" value="1"/>
</dbReference>
<dbReference type="SUPFAM" id="SSF88723">
    <property type="entry name" value="PIN domain-like"/>
    <property type="match status" value="1"/>
</dbReference>
<dbReference type="InterPro" id="IPR002716">
    <property type="entry name" value="PIN_dom"/>
</dbReference>
<dbReference type="Proteomes" id="UP000176527">
    <property type="component" value="Unassembled WGS sequence"/>
</dbReference>
<evidence type="ECO:0000313" key="3">
    <source>
        <dbReference type="Proteomes" id="UP000176527"/>
    </source>
</evidence>
<dbReference type="PANTHER" id="PTHR38826:SF5">
    <property type="entry name" value="RIBONUCLEASE VAPC13"/>
    <property type="match status" value="1"/>
</dbReference>
<name>A0A1F5KBE6_9BACT</name>
<organism evidence="2 3">
    <name type="scientific">Candidatus Daviesbacteria bacterium RIFCSPHIGHO2_12_FULL_37_11</name>
    <dbReference type="NCBI Taxonomy" id="1797777"/>
    <lineage>
        <taxon>Bacteria</taxon>
        <taxon>Candidatus Daviesiibacteriota</taxon>
    </lineage>
</organism>
<gene>
    <name evidence="2" type="ORF">A3F00_00345</name>
</gene>
<protein>
    <recommendedName>
        <fullName evidence="1">PIN domain-containing protein</fullName>
    </recommendedName>
</protein>
<proteinExistence type="predicted"/>